<sequence>MNHNTEPPENGPWARPSLFADDAANSRDAAAAERGPVKILSTIDTRSKGAGRAARRSPSRGPRTPWRAGLAVVAVGAVLGAAYWAFNAGSFDDAAGPIEVAQRDTRPASPASAVAASAAAVVAASQPAAPAATDAAPTVAAAAEPQAARIENVVVATAASDAVATAAASTASASAQDPFSSLTPTRQTRATSGAAAASKASGTKVASAGTPAQRVSASSEPARVASAAPAANRKAPARDANARLDADIDLLEAMVSHMAGRRAAAVPVRAPAPAVAAAVTAGSAPAGAGREVVLQQEPPLPTSELVRRCMTLGWLESQLCRARICSGQWGVDAACPTAQQDTNLLR</sequence>
<keyword evidence="2" id="KW-1133">Transmembrane helix</keyword>
<proteinExistence type="predicted"/>
<keyword evidence="4" id="KW-1185">Reference proteome</keyword>
<dbReference type="Proteomes" id="UP000035352">
    <property type="component" value="Chromosome"/>
</dbReference>
<feature type="compositionally biased region" description="Polar residues" evidence="1">
    <location>
        <begin position="177"/>
        <end position="189"/>
    </location>
</feature>
<gene>
    <name evidence="3" type="ORF">AAW51_1856</name>
</gene>
<protein>
    <submittedName>
        <fullName evidence="3">Light-harvesting LHII, alpha subunit B / Histone protein</fullName>
    </submittedName>
</protein>
<evidence type="ECO:0000256" key="2">
    <source>
        <dbReference type="SAM" id="Phobius"/>
    </source>
</evidence>
<feature type="transmembrane region" description="Helical" evidence="2">
    <location>
        <begin position="65"/>
        <end position="86"/>
    </location>
</feature>
<accession>A0A0G3BGT8</accession>
<keyword evidence="2" id="KW-0472">Membrane</keyword>
<dbReference type="EMBL" id="CP011371">
    <property type="protein sequence ID" value="AKJ28547.1"/>
    <property type="molecule type" value="Genomic_DNA"/>
</dbReference>
<reference evidence="3 4" key="1">
    <citation type="submission" date="2015-05" db="EMBL/GenBank/DDBJ databases">
        <authorList>
            <person name="Tang B."/>
            <person name="Yu Y."/>
        </authorList>
    </citation>
    <scope>NUCLEOTIDE SEQUENCE [LARGE SCALE GENOMIC DNA]</scope>
    <source>
        <strain evidence="3 4">DSM 7029</strain>
    </source>
</reference>
<dbReference type="KEGG" id="pbh:AAW51_1856"/>
<dbReference type="AlphaFoldDB" id="A0A0G3BGT8"/>
<evidence type="ECO:0000256" key="1">
    <source>
        <dbReference type="SAM" id="MobiDB-lite"/>
    </source>
</evidence>
<evidence type="ECO:0000313" key="3">
    <source>
        <dbReference type="EMBL" id="AKJ28547.1"/>
    </source>
</evidence>
<feature type="region of interest" description="Disordered" evidence="1">
    <location>
        <begin position="24"/>
        <end position="65"/>
    </location>
</feature>
<feature type="region of interest" description="Disordered" evidence="1">
    <location>
        <begin position="173"/>
        <end position="239"/>
    </location>
</feature>
<dbReference type="OrthoDB" id="8724867at2"/>
<feature type="compositionally biased region" description="Low complexity" evidence="1">
    <location>
        <begin position="190"/>
        <end position="234"/>
    </location>
</feature>
<organism evidence="3 4">
    <name type="scientific">Caldimonas brevitalea</name>
    <dbReference type="NCBI Taxonomy" id="413882"/>
    <lineage>
        <taxon>Bacteria</taxon>
        <taxon>Pseudomonadati</taxon>
        <taxon>Pseudomonadota</taxon>
        <taxon>Betaproteobacteria</taxon>
        <taxon>Burkholderiales</taxon>
        <taxon>Sphaerotilaceae</taxon>
        <taxon>Caldimonas</taxon>
    </lineage>
</organism>
<dbReference type="RefSeq" id="WP_047194393.1">
    <property type="nucleotide sequence ID" value="NZ_CP011371.1"/>
</dbReference>
<evidence type="ECO:0000313" key="4">
    <source>
        <dbReference type="Proteomes" id="UP000035352"/>
    </source>
</evidence>
<name>A0A0G3BGT8_9BURK</name>
<dbReference type="STRING" id="413882.AAW51_1856"/>
<keyword evidence="2" id="KW-0812">Transmembrane</keyword>